<dbReference type="PANTHER" id="PTHR44688:SF16">
    <property type="entry name" value="DNA-BINDING TRANSCRIPTIONAL ACTIVATOR DEVR_DOSR"/>
    <property type="match status" value="1"/>
</dbReference>
<dbReference type="EMBL" id="CP000927">
    <property type="protein sequence ID" value="ABZ71216.1"/>
    <property type="molecule type" value="Genomic_DNA"/>
</dbReference>
<evidence type="ECO:0000256" key="3">
    <source>
        <dbReference type="ARBA" id="ARBA00023163"/>
    </source>
</evidence>
<dbReference type="SMART" id="SM00421">
    <property type="entry name" value="HTH_LUXR"/>
    <property type="match status" value="1"/>
</dbReference>
<reference evidence="5" key="1">
    <citation type="submission" date="2008-01" db="EMBL/GenBank/DDBJ databases">
        <title>Complete sequence of chromosome of Caulobacter sp. K31.</title>
        <authorList>
            <consortium name="US DOE Joint Genome Institute"/>
            <person name="Copeland A."/>
            <person name="Lucas S."/>
            <person name="Lapidus A."/>
            <person name="Barry K."/>
            <person name="Glavina del Rio T."/>
            <person name="Dalin E."/>
            <person name="Tice H."/>
            <person name="Pitluck S."/>
            <person name="Bruce D."/>
            <person name="Goodwin L."/>
            <person name="Thompson L.S."/>
            <person name="Brettin T."/>
            <person name="Detter J.C."/>
            <person name="Han C."/>
            <person name="Schmutz J."/>
            <person name="Larimer F."/>
            <person name="Land M."/>
            <person name="Hauser L."/>
            <person name="Kyrpides N."/>
            <person name="Kim E."/>
            <person name="Stephens C."/>
            <person name="Richardson P."/>
        </authorList>
    </citation>
    <scope>NUCLEOTIDE SEQUENCE [LARGE SCALE GENOMIC DNA]</scope>
    <source>
        <strain evidence="5">K31</strain>
    </source>
</reference>
<dbReference type="OrthoDB" id="7171946at2"/>
<dbReference type="SUPFAM" id="SSF46894">
    <property type="entry name" value="C-terminal effector domain of the bipartite response regulators"/>
    <property type="match status" value="1"/>
</dbReference>
<evidence type="ECO:0000259" key="4">
    <source>
        <dbReference type="PROSITE" id="PS50043"/>
    </source>
</evidence>
<evidence type="ECO:0000256" key="2">
    <source>
        <dbReference type="ARBA" id="ARBA00023125"/>
    </source>
</evidence>
<dbReference type="InterPro" id="IPR036388">
    <property type="entry name" value="WH-like_DNA-bd_sf"/>
</dbReference>
<dbReference type="CDD" id="cd06170">
    <property type="entry name" value="LuxR_C_like"/>
    <property type="match status" value="1"/>
</dbReference>
<keyword evidence="3" id="KW-0804">Transcription</keyword>
<accession>B0T701</accession>
<dbReference type="PANTHER" id="PTHR44688">
    <property type="entry name" value="DNA-BINDING TRANSCRIPTIONAL ACTIVATOR DEVR_DOSR"/>
    <property type="match status" value="1"/>
</dbReference>
<keyword evidence="2" id="KW-0238">DNA-binding</keyword>
<dbReference type="InterPro" id="IPR016032">
    <property type="entry name" value="Sig_transdc_resp-reg_C-effctor"/>
</dbReference>
<evidence type="ECO:0000256" key="1">
    <source>
        <dbReference type="ARBA" id="ARBA00023015"/>
    </source>
</evidence>
<dbReference type="AlphaFoldDB" id="B0T701"/>
<proteinExistence type="predicted"/>
<dbReference type="STRING" id="366602.Caul_2088"/>
<dbReference type="InterPro" id="IPR000792">
    <property type="entry name" value="Tscrpt_reg_LuxR_C"/>
</dbReference>
<dbReference type="eggNOG" id="COG2771">
    <property type="taxonomic scope" value="Bacteria"/>
</dbReference>
<feature type="domain" description="HTH luxR-type" evidence="4">
    <location>
        <begin position="8"/>
        <end position="73"/>
    </location>
</feature>
<dbReference type="KEGG" id="cak:Caul_2088"/>
<keyword evidence="1" id="KW-0805">Transcription regulation</keyword>
<protein>
    <submittedName>
        <fullName evidence="5">Transcriptional regulator, LuxR family</fullName>
    </submittedName>
</protein>
<dbReference type="PRINTS" id="PR00038">
    <property type="entry name" value="HTHLUXR"/>
</dbReference>
<dbReference type="HOGENOM" id="CLU_000445_103_2_5"/>
<evidence type="ECO:0000313" key="5">
    <source>
        <dbReference type="EMBL" id="ABZ71216.1"/>
    </source>
</evidence>
<dbReference type="Pfam" id="PF00196">
    <property type="entry name" value="GerE"/>
    <property type="match status" value="1"/>
</dbReference>
<dbReference type="GO" id="GO:0003677">
    <property type="term" value="F:DNA binding"/>
    <property type="evidence" value="ECO:0007669"/>
    <property type="project" value="UniProtKB-KW"/>
</dbReference>
<dbReference type="PROSITE" id="PS50043">
    <property type="entry name" value="HTH_LUXR_2"/>
    <property type="match status" value="1"/>
</dbReference>
<name>B0T701_CAUSK</name>
<sequence>MTDGAFDALPETPSLTAREIECIRLAALGLTTGETAQRIQVAERTVEFHLGNAMRKLGATNKLRAVVIAMQRKLIDP</sequence>
<organism evidence="5">
    <name type="scientific">Caulobacter sp. (strain K31)</name>
    <dbReference type="NCBI Taxonomy" id="366602"/>
    <lineage>
        <taxon>Bacteria</taxon>
        <taxon>Pseudomonadati</taxon>
        <taxon>Pseudomonadota</taxon>
        <taxon>Alphaproteobacteria</taxon>
        <taxon>Caulobacterales</taxon>
        <taxon>Caulobacteraceae</taxon>
        <taxon>Caulobacter</taxon>
    </lineage>
</organism>
<dbReference type="GO" id="GO:0006355">
    <property type="term" value="P:regulation of DNA-templated transcription"/>
    <property type="evidence" value="ECO:0007669"/>
    <property type="project" value="InterPro"/>
</dbReference>
<dbReference type="Gene3D" id="1.10.10.10">
    <property type="entry name" value="Winged helix-like DNA-binding domain superfamily/Winged helix DNA-binding domain"/>
    <property type="match status" value="1"/>
</dbReference>
<gene>
    <name evidence="5" type="ordered locus">Caul_2088</name>
</gene>